<accession>A0A5B7HJM6</accession>
<organism evidence="2 3">
    <name type="scientific">Portunus trituberculatus</name>
    <name type="common">Swimming crab</name>
    <name type="synonym">Neptunus trituberculatus</name>
    <dbReference type="NCBI Taxonomy" id="210409"/>
    <lineage>
        <taxon>Eukaryota</taxon>
        <taxon>Metazoa</taxon>
        <taxon>Ecdysozoa</taxon>
        <taxon>Arthropoda</taxon>
        <taxon>Crustacea</taxon>
        <taxon>Multicrustacea</taxon>
        <taxon>Malacostraca</taxon>
        <taxon>Eumalacostraca</taxon>
        <taxon>Eucarida</taxon>
        <taxon>Decapoda</taxon>
        <taxon>Pleocyemata</taxon>
        <taxon>Brachyura</taxon>
        <taxon>Eubrachyura</taxon>
        <taxon>Portunoidea</taxon>
        <taxon>Portunidae</taxon>
        <taxon>Portuninae</taxon>
        <taxon>Portunus</taxon>
    </lineage>
</organism>
<name>A0A5B7HJM6_PORTR</name>
<feature type="region of interest" description="Disordered" evidence="1">
    <location>
        <begin position="1"/>
        <end position="25"/>
    </location>
</feature>
<reference evidence="2 3" key="1">
    <citation type="submission" date="2019-05" db="EMBL/GenBank/DDBJ databases">
        <title>Another draft genome of Portunus trituberculatus and its Hox gene families provides insights of decapod evolution.</title>
        <authorList>
            <person name="Jeong J.-H."/>
            <person name="Song I."/>
            <person name="Kim S."/>
            <person name="Choi T."/>
            <person name="Kim D."/>
            <person name="Ryu S."/>
            <person name="Kim W."/>
        </authorList>
    </citation>
    <scope>NUCLEOTIDE SEQUENCE [LARGE SCALE GENOMIC DNA]</scope>
    <source>
        <tissue evidence="2">Muscle</tissue>
    </source>
</reference>
<protein>
    <submittedName>
        <fullName evidence="2">Uncharacterized protein</fullName>
    </submittedName>
</protein>
<comment type="caution">
    <text evidence="2">The sequence shown here is derived from an EMBL/GenBank/DDBJ whole genome shotgun (WGS) entry which is preliminary data.</text>
</comment>
<evidence type="ECO:0000256" key="1">
    <source>
        <dbReference type="SAM" id="MobiDB-lite"/>
    </source>
</evidence>
<feature type="compositionally biased region" description="Polar residues" evidence="1">
    <location>
        <begin position="8"/>
        <end position="17"/>
    </location>
</feature>
<sequence length="161" mass="17825">MGRKKSESPAQRDSSCPASHELPGKGWWHGAEEGSILFRSPMSIGAIIHVGLQIDPESPPKVSERTQHTREPPATITLPQQLLTTLNGLPHNCDHSHRQSPFIHQLTSNEIARAGWHKNRAIISVACYSSHDERAKRFRIPTILPRSAVSVKPPDSTTLPQ</sequence>
<dbReference type="EMBL" id="VSRR010028390">
    <property type="protein sequence ID" value="MPC68794.1"/>
    <property type="molecule type" value="Genomic_DNA"/>
</dbReference>
<dbReference type="Proteomes" id="UP000324222">
    <property type="component" value="Unassembled WGS sequence"/>
</dbReference>
<evidence type="ECO:0000313" key="3">
    <source>
        <dbReference type="Proteomes" id="UP000324222"/>
    </source>
</evidence>
<gene>
    <name evidence="2" type="ORF">E2C01_063004</name>
</gene>
<keyword evidence="3" id="KW-1185">Reference proteome</keyword>
<proteinExistence type="predicted"/>
<dbReference type="AlphaFoldDB" id="A0A5B7HJM6"/>
<evidence type="ECO:0000313" key="2">
    <source>
        <dbReference type="EMBL" id="MPC68794.1"/>
    </source>
</evidence>